<proteinExistence type="predicted"/>
<name>A0ABQ9G2P0_9NEOP</name>
<keyword evidence="3" id="KW-1185">Reference proteome</keyword>
<evidence type="ECO:0000256" key="1">
    <source>
        <dbReference type="SAM" id="MobiDB-lite"/>
    </source>
</evidence>
<sequence length="436" mass="48737">MVKSYVFNAKKLRKLNTTSGLYSSKSQVEIQKSYKVGKSISKASHPYDRVKWCRGRKINIKTSERVNITADCPANYSLTANTMTALAAKGLMGEVWKSSIFTGEKRNRRILGTEHAYATRILRDSRLHEKTWQTSGDRLSHSISIPSAAWISVNDSCIVRHPGNSRYICSQDCEILGIVTLRTCQLRRAENTVNSLTAPPLVSDNMYIDNFVELRTTARQLVFITRTLSYAHQTTFHVCGAGNCSCKLFTEQNALEVRVTFVLMAREPLLHRIPTNRRLPTSPATPGRSPSRHDSVAWGIQALVAKYANSWSLHFETLRTISLLPRHMVINRCGGLFQSIPIIAVDAQRRYSLTQFAGKGRVAIAGHRQALQHLTTVFRDLYVLGRLACERPSLKYGELETFDTATRLGSQPSVTSVSRPPVRPSVSPPSTFPSVS</sequence>
<protein>
    <submittedName>
        <fullName evidence="2">Uncharacterized protein</fullName>
    </submittedName>
</protein>
<comment type="caution">
    <text evidence="2">The sequence shown here is derived from an EMBL/GenBank/DDBJ whole genome shotgun (WGS) entry which is preliminary data.</text>
</comment>
<accession>A0ABQ9G2P0</accession>
<reference evidence="2 3" key="1">
    <citation type="submission" date="2023-02" db="EMBL/GenBank/DDBJ databases">
        <title>LHISI_Scaffold_Assembly.</title>
        <authorList>
            <person name="Stuart O.P."/>
            <person name="Cleave R."/>
            <person name="Magrath M.J.L."/>
            <person name="Mikheyev A.S."/>
        </authorList>
    </citation>
    <scope>NUCLEOTIDE SEQUENCE [LARGE SCALE GENOMIC DNA]</scope>
    <source>
        <strain evidence="2">Daus_M_001</strain>
        <tissue evidence="2">Leg muscle</tissue>
    </source>
</reference>
<dbReference type="Proteomes" id="UP001159363">
    <property type="component" value="Chromosome 16"/>
</dbReference>
<feature type="compositionally biased region" description="Pro residues" evidence="1">
    <location>
        <begin position="421"/>
        <end position="436"/>
    </location>
</feature>
<gene>
    <name evidence="2" type="ORF">PR048_033272</name>
</gene>
<dbReference type="EMBL" id="JARBHB010000017">
    <property type="protein sequence ID" value="KAJ8865751.1"/>
    <property type="molecule type" value="Genomic_DNA"/>
</dbReference>
<feature type="region of interest" description="Disordered" evidence="1">
    <location>
        <begin position="410"/>
        <end position="436"/>
    </location>
</feature>
<evidence type="ECO:0000313" key="3">
    <source>
        <dbReference type="Proteomes" id="UP001159363"/>
    </source>
</evidence>
<evidence type="ECO:0000313" key="2">
    <source>
        <dbReference type="EMBL" id="KAJ8865751.1"/>
    </source>
</evidence>
<organism evidence="2 3">
    <name type="scientific">Dryococelus australis</name>
    <dbReference type="NCBI Taxonomy" id="614101"/>
    <lineage>
        <taxon>Eukaryota</taxon>
        <taxon>Metazoa</taxon>
        <taxon>Ecdysozoa</taxon>
        <taxon>Arthropoda</taxon>
        <taxon>Hexapoda</taxon>
        <taxon>Insecta</taxon>
        <taxon>Pterygota</taxon>
        <taxon>Neoptera</taxon>
        <taxon>Polyneoptera</taxon>
        <taxon>Phasmatodea</taxon>
        <taxon>Verophasmatodea</taxon>
        <taxon>Anareolatae</taxon>
        <taxon>Phasmatidae</taxon>
        <taxon>Eurycanthinae</taxon>
        <taxon>Dryococelus</taxon>
    </lineage>
</organism>
<feature type="region of interest" description="Disordered" evidence="1">
    <location>
        <begin position="274"/>
        <end position="293"/>
    </location>
</feature>